<organism evidence="1 2">
    <name type="scientific">Knipowitschia caucasica</name>
    <name type="common">Caucasian dwarf goby</name>
    <name type="synonym">Pomatoschistus caucasicus</name>
    <dbReference type="NCBI Taxonomy" id="637954"/>
    <lineage>
        <taxon>Eukaryota</taxon>
        <taxon>Metazoa</taxon>
        <taxon>Chordata</taxon>
        <taxon>Craniata</taxon>
        <taxon>Vertebrata</taxon>
        <taxon>Euteleostomi</taxon>
        <taxon>Actinopterygii</taxon>
        <taxon>Neopterygii</taxon>
        <taxon>Teleostei</taxon>
        <taxon>Neoteleostei</taxon>
        <taxon>Acanthomorphata</taxon>
        <taxon>Gobiaria</taxon>
        <taxon>Gobiiformes</taxon>
        <taxon>Gobioidei</taxon>
        <taxon>Gobiidae</taxon>
        <taxon>Gobiinae</taxon>
        <taxon>Knipowitschia</taxon>
    </lineage>
</organism>
<name>A0AAV2K653_KNICA</name>
<protein>
    <submittedName>
        <fullName evidence="1">Uncharacterized protein</fullName>
    </submittedName>
</protein>
<keyword evidence="2" id="KW-1185">Reference proteome</keyword>
<sequence length="91" mass="10338">MRFSDPSPAGMWTPRLRFKGGPFKEHTGRICAQRGRLRRSKTNTGERRGERNAEITDLWSFGSVPLSAAEVFRQLTCEAHLTLSVVLKNYT</sequence>
<dbReference type="EMBL" id="OZ035838">
    <property type="protein sequence ID" value="CAL1584526.1"/>
    <property type="molecule type" value="Genomic_DNA"/>
</dbReference>
<accession>A0AAV2K653</accession>
<proteinExistence type="predicted"/>
<dbReference type="AlphaFoldDB" id="A0AAV2K653"/>
<evidence type="ECO:0000313" key="1">
    <source>
        <dbReference type="EMBL" id="CAL1584526.1"/>
    </source>
</evidence>
<evidence type="ECO:0000313" key="2">
    <source>
        <dbReference type="Proteomes" id="UP001497482"/>
    </source>
</evidence>
<gene>
    <name evidence="1" type="ORF">KC01_LOCUS14854</name>
</gene>
<reference evidence="1 2" key="1">
    <citation type="submission" date="2024-04" db="EMBL/GenBank/DDBJ databases">
        <authorList>
            <person name="Waldvogel A.-M."/>
            <person name="Schoenle A."/>
        </authorList>
    </citation>
    <scope>NUCLEOTIDE SEQUENCE [LARGE SCALE GENOMIC DNA]</scope>
</reference>
<dbReference type="Proteomes" id="UP001497482">
    <property type="component" value="Chromosome 16"/>
</dbReference>